<reference evidence="3 4" key="1">
    <citation type="submission" date="2024-03" db="EMBL/GenBank/DDBJ databases">
        <title>Sulfurimonas sp. HSL3-1.</title>
        <authorList>
            <person name="Wang S."/>
        </authorList>
    </citation>
    <scope>NUCLEOTIDE SEQUENCE [LARGE SCALE GENOMIC DNA]</scope>
    <source>
        <strain evidence="3 4">HSL3-1</strain>
    </source>
</reference>
<dbReference type="InterPro" id="IPR025517">
    <property type="entry name" value="DUF4405"/>
</dbReference>
<keyword evidence="1" id="KW-0812">Transmembrane</keyword>
<feature type="transmembrane region" description="Helical" evidence="1">
    <location>
        <begin position="12"/>
        <end position="31"/>
    </location>
</feature>
<feature type="domain" description="Flavinylation-associated cytochrome" evidence="2">
    <location>
        <begin position="11"/>
        <end position="76"/>
    </location>
</feature>
<evidence type="ECO:0000259" key="2">
    <source>
        <dbReference type="Pfam" id="PF14358"/>
    </source>
</evidence>
<feature type="transmembrane region" description="Helical" evidence="1">
    <location>
        <begin position="56"/>
        <end position="76"/>
    </location>
</feature>
<feature type="transmembrane region" description="Helical" evidence="1">
    <location>
        <begin position="97"/>
        <end position="115"/>
    </location>
</feature>
<dbReference type="Pfam" id="PF14358">
    <property type="entry name" value="DUF4405"/>
    <property type="match status" value="1"/>
</dbReference>
<evidence type="ECO:0000256" key="1">
    <source>
        <dbReference type="SAM" id="Phobius"/>
    </source>
</evidence>
<dbReference type="Proteomes" id="UP001447842">
    <property type="component" value="Chromosome"/>
</dbReference>
<organism evidence="3 4">
    <name type="scientific">Sulfurimonas diazotrophicus</name>
    <dbReference type="NCBI Taxonomy" id="3131939"/>
    <lineage>
        <taxon>Bacteria</taxon>
        <taxon>Pseudomonadati</taxon>
        <taxon>Campylobacterota</taxon>
        <taxon>Epsilonproteobacteria</taxon>
        <taxon>Campylobacterales</taxon>
        <taxon>Sulfurimonadaceae</taxon>
        <taxon>Sulfurimonas</taxon>
    </lineage>
</organism>
<keyword evidence="1" id="KW-0472">Membrane</keyword>
<dbReference type="EMBL" id="CP147920">
    <property type="protein sequence ID" value="XAU15145.1"/>
    <property type="molecule type" value="Genomic_DNA"/>
</dbReference>
<name>A0ABZ3HBS5_9BACT</name>
<accession>A0ABZ3HBS5</accession>
<dbReference type="RefSeq" id="WP_345972729.1">
    <property type="nucleotide sequence ID" value="NZ_CP147920.1"/>
</dbReference>
<evidence type="ECO:0000313" key="3">
    <source>
        <dbReference type="EMBL" id="XAU15145.1"/>
    </source>
</evidence>
<evidence type="ECO:0000313" key="4">
    <source>
        <dbReference type="Proteomes" id="UP001447842"/>
    </source>
</evidence>
<keyword evidence="4" id="KW-1185">Reference proteome</keyword>
<gene>
    <name evidence="3" type="ORF">WCY31_00230</name>
</gene>
<sequence length="273" mass="30280">MEDKFSLKKTVSLTLGLSFLVMSYTGIMLFFTPKGKIAFWTDWTLLGLSKTQYTDLHITSMFLFLTAGVWHIYYNWKPLVSYLKTHAHRLNPLKKEFLAAVLLNLFFVGATMFHLPPMQSIVNLNTAIKDYWERQVGAPPFGHAEEATVALLAPQNGIDTPTALKRLRDAGFRAKNGQQTLEQIAVENGVSAQKVYDTMLPRAQAQQSVAPLSGMGRRSIGSLAEAGHIDLEKALAYLEEQGVIATPQTTMRDAAGQLGTTPYTLFETLQALP</sequence>
<protein>
    <submittedName>
        <fullName evidence="3">DUF4405 domain-containing protein</fullName>
    </submittedName>
</protein>
<keyword evidence="1" id="KW-1133">Transmembrane helix</keyword>
<proteinExistence type="predicted"/>